<evidence type="ECO:0000313" key="2">
    <source>
        <dbReference type="Proteomes" id="UP000002675"/>
    </source>
</evidence>
<organism evidence="1 2">
    <name type="scientific">Vibrio vulnificus (strain YJ016)</name>
    <dbReference type="NCBI Taxonomy" id="196600"/>
    <lineage>
        <taxon>Bacteria</taxon>
        <taxon>Pseudomonadati</taxon>
        <taxon>Pseudomonadota</taxon>
        <taxon>Gammaproteobacteria</taxon>
        <taxon>Vibrionales</taxon>
        <taxon>Vibrionaceae</taxon>
        <taxon>Vibrio</taxon>
    </lineage>
</organism>
<evidence type="ECO:0000313" key="1">
    <source>
        <dbReference type="EMBL" id="BAC97761.1"/>
    </source>
</evidence>
<dbReference type="EMBL" id="AP005352">
    <property type="protein sequence ID" value="BAC97761.1"/>
    <property type="molecule type" value="Genomic_DNA"/>
</dbReference>
<proteinExistence type="predicted"/>
<evidence type="ECO:0008006" key="3">
    <source>
        <dbReference type="Google" id="ProtNLM"/>
    </source>
</evidence>
<dbReference type="AlphaFoldDB" id="Q7MBK5"/>
<dbReference type="HOGENOM" id="CLU_162353_1_0_6"/>
<gene>
    <name evidence="1" type="ordered locus">VVP38</name>
</gene>
<sequence>MVQQAKAVLTTQIKVIAMYSTNVIENKEQRYFPASIDFDLGEIVVTQGVIKMLDNLPVDLLQPFLARHKGGDWGHVSIQDKQQNDHATRYGDRILSSYKFCEQCIWIITEADRSVTTILLPSEC</sequence>
<keyword evidence="1" id="KW-0614">Plasmid</keyword>
<dbReference type="KEGG" id="vvy:VVP38"/>
<accession>Q7MBK5</accession>
<reference evidence="1 2" key="1">
    <citation type="journal article" date="2003" name="Genome Res.">
        <title>Comparative genome analysis of Vibrio vulnificus, a marine pathogen.</title>
        <authorList>
            <person name="Chen C.Y."/>
            <person name="Wu K.M."/>
            <person name="Chang Y.C."/>
            <person name="Chang C.H."/>
            <person name="Tsai H.C."/>
            <person name="Liao T.L."/>
            <person name="Liu Y.M."/>
            <person name="Chen H.J."/>
            <person name="Shen A.B."/>
            <person name="Li J.C."/>
            <person name="Su T.L."/>
            <person name="Shao C.P."/>
            <person name="Lee C.T."/>
            <person name="Hor L.I."/>
            <person name="Tsai S.F."/>
        </authorList>
    </citation>
    <scope>NUCLEOTIDE SEQUENCE [LARGE SCALE GENOMIC DNA]</scope>
    <source>
        <strain evidence="1 2">YJ016</strain>
        <plasmid evidence="1">pYJ016</plasmid>
    </source>
</reference>
<protein>
    <recommendedName>
        <fullName evidence="3">Type I restriction endonuclease subunit M</fullName>
    </recommendedName>
</protein>
<geneLocation type="plasmid" evidence="1 2">
    <name>pYJ016</name>
</geneLocation>
<name>Q7MBK5_VIBVY</name>
<dbReference type="Proteomes" id="UP000002675">
    <property type="component" value="Plasmid pYJ016"/>
</dbReference>